<dbReference type="NCBIfam" id="TIGR03709">
    <property type="entry name" value="PPK2_rel_1"/>
    <property type="match status" value="1"/>
</dbReference>
<dbReference type="InterPro" id="IPR022488">
    <property type="entry name" value="PPK2-related"/>
</dbReference>
<dbReference type="PANTHER" id="PTHR34383">
    <property type="entry name" value="POLYPHOSPHATE:AMP PHOSPHOTRANSFERASE-RELATED"/>
    <property type="match status" value="1"/>
</dbReference>
<evidence type="ECO:0000259" key="4">
    <source>
        <dbReference type="Pfam" id="PF03976"/>
    </source>
</evidence>
<sequence>MTMDIKQRRKLVERYRVEQGKGFRLTDWETGDTAGLDLKKEEAARLLQEGVERLAGLQDKLYAQDRWAVLCLFQAMDAAGKDGAVKHVFTGVNPQGCHATSFKAPGPVELDHDFLWRHVIALPARGQIGIHNRSWYEEVLIARVHAQVLDRQKLPAALRTKRIWEERLADIAAFEGYLGRQGVVVVKFFLHLGKEEQRRRFLKRIDEPEKNWKFEMGDIAERRHWDAYQEAYEKAIRATATPAAPWYVAPADHKWFTRLVVAEALAQTLESLDLHYPVVTAAERAQLEEGRRELG</sequence>
<feature type="domain" description="Polyphosphate kinase-2-related" evidence="4">
    <location>
        <begin position="39"/>
        <end position="271"/>
    </location>
</feature>
<evidence type="ECO:0000256" key="3">
    <source>
        <dbReference type="ARBA" id="ARBA00022777"/>
    </source>
</evidence>
<dbReference type="Gene3D" id="3.40.50.300">
    <property type="entry name" value="P-loop containing nucleotide triphosphate hydrolases"/>
    <property type="match status" value="1"/>
</dbReference>
<dbReference type="InterPro" id="IPR027417">
    <property type="entry name" value="P-loop_NTPase"/>
</dbReference>
<dbReference type="InterPro" id="IPR016898">
    <property type="entry name" value="Polyphosphate_phosphotransfera"/>
</dbReference>
<dbReference type="SUPFAM" id="SSF52540">
    <property type="entry name" value="P-loop containing nucleoside triphosphate hydrolases"/>
    <property type="match status" value="1"/>
</dbReference>
<name>A0ABS1U455_9PROT</name>
<evidence type="ECO:0000313" key="5">
    <source>
        <dbReference type="EMBL" id="MBL6079443.1"/>
    </source>
</evidence>
<keyword evidence="2" id="KW-0808">Transferase</keyword>
<accession>A0ABS1U455</accession>
<protein>
    <submittedName>
        <fullName evidence="5">Polyphosphate kinase 2 family protein</fullName>
    </submittedName>
</protein>
<dbReference type="GO" id="GO:0016301">
    <property type="term" value="F:kinase activity"/>
    <property type="evidence" value="ECO:0007669"/>
    <property type="project" value="UniProtKB-KW"/>
</dbReference>
<evidence type="ECO:0000256" key="1">
    <source>
        <dbReference type="ARBA" id="ARBA00009924"/>
    </source>
</evidence>
<dbReference type="InterPro" id="IPR022300">
    <property type="entry name" value="PPK2-rel_1"/>
</dbReference>
<gene>
    <name evidence="5" type="ORF">JMJ56_15595</name>
</gene>
<dbReference type="EMBL" id="JAETWB010000006">
    <property type="protein sequence ID" value="MBL6079443.1"/>
    <property type="molecule type" value="Genomic_DNA"/>
</dbReference>
<evidence type="ECO:0000313" key="6">
    <source>
        <dbReference type="Proteomes" id="UP000660885"/>
    </source>
</evidence>
<dbReference type="Proteomes" id="UP000660885">
    <property type="component" value="Unassembled WGS sequence"/>
</dbReference>
<proteinExistence type="inferred from homology"/>
<comment type="similarity">
    <text evidence="1">Belongs to the polyphosphate kinase 2 (PPK2) family. Class I subfamily.</text>
</comment>
<dbReference type="Pfam" id="PF03976">
    <property type="entry name" value="PPK2"/>
    <property type="match status" value="1"/>
</dbReference>
<evidence type="ECO:0000256" key="2">
    <source>
        <dbReference type="ARBA" id="ARBA00022679"/>
    </source>
</evidence>
<keyword evidence="6" id="KW-1185">Reference proteome</keyword>
<dbReference type="PANTHER" id="PTHR34383:SF3">
    <property type="entry name" value="POLYPHOSPHATE:AMP PHOSPHOTRANSFERASE"/>
    <property type="match status" value="1"/>
</dbReference>
<keyword evidence="3 5" id="KW-0418">Kinase</keyword>
<reference evidence="5 6" key="1">
    <citation type="submission" date="2021-01" db="EMBL/GenBank/DDBJ databases">
        <title>Belnapia mucosa sp. nov. and Belnapia arida sp. nov., isolated from the Tabernas Desert (Almeria, Spain).</title>
        <authorList>
            <person name="Molina-Menor E."/>
            <person name="Vidal-Verdu A."/>
            <person name="Calonge A."/>
            <person name="Satari L."/>
            <person name="Pereto J."/>
            <person name="Porcar M."/>
        </authorList>
    </citation>
    <scope>NUCLEOTIDE SEQUENCE [LARGE SCALE GENOMIC DNA]</scope>
    <source>
        <strain evidence="5 6">T18</strain>
    </source>
</reference>
<dbReference type="PIRSF" id="PIRSF028756">
    <property type="entry name" value="PPK2_prd"/>
    <property type="match status" value="1"/>
</dbReference>
<dbReference type="RefSeq" id="WP_202832670.1">
    <property type="nucleotide sequence ID" value="NZ_JAETWB010000006.1"/>
</dbReference>
<comment type="caution">
    <text evidence="5">The sequence shown here is derived from an EMBL/GenBank/DDBJ whole genome shotgun (WGS) entry which is preliminary data.</text>
</comment>
<organism evidence="5 6">
    <name type="scientific">Belnapia arida</name>
    <dbReference type="NCBI Taxonomy" id="2804533"/>
    <lineage>
        <taxon>Bacteria</taxon>
        <taxon>Pseudomonadati</taxon>
        <taxon>Pseudomonadota</taxon>
        <taxon>Alphaproteobacteria</taxon>
        <taxon>Acetobacterales</taxon>
        <taxon>Roseomonadaceae</taxon>
        <taxon>Belnapia</taxon>
    </lineage>
</organism>